<dbReference type="EMBL" id="ML976618">
    <property type="protein sequence ID" value="KAF1841796.1"/>
    <property type="molecule type" value="Genomic_DNA"/>
</dbReference>
<dbReference type="AlphaFoldDB" id="A0A9P4GAD9"/>
<name>A0A9P4GAD9_9PLEO</name>
<protein>
    <submittedName>
        <fullName evidence="2">Glycosyltransferase family 69 protein</fullName>
    </submittedName>
</protein>
<dbReference type="PANTHER" id="PTHR34144:SF7">
    <property type="entry name" value="EXPORT PROTEIN (CAP59), PUTATIVE (AFU_ORTHOLOGUE AFUA_7G05020)-RELATED"/>
    <property type="match status" value="1"/>
</dbReference>
<evidence type="ECO:0000313" key="3">
    <source>
        <dbReference type="Proteomes" id="UP000800039"/>
    </source>
</evidence>
<dbReference type="GeneID" id="63851284"/>
<dbReference type="RefSeq" id="XP_040784359.1">
    <property type="nucleotide sequence ID" value="XM_040934033.1"/>
</dbReference>
<dbReference type="PANTHER" id="PTHR34144">
    <property type="entry name" value="CHROMOSOME 8, WHOLE GENOME SHOTGUN SEQUENCE"/>
    <property type="match status" value="1"/>
</dbReference>
<reference evidence="2" key="1">
    <citation type="submission" date="2020-01" db="EMBL/GenBank/DDBJ databases">
        <authorList>
            <consortium name="DOE Joint Genome Institute"/>
            <person name="Haridas S."/>
            <person name="Albert R."/>
            <person name="Binder M."/>
            <person name="Bloem J."/>
            <person name="Labutti K."/>
            <person name="Salamov A."/>
            <person name="Andreopoulos B."/>
            <person name="Baker S.E."/>
            <person name="Barry K."/>
            <person name="Bills G."/>
            <person name="Bluhm B.H."/>
            <person name="Cannon C."/>
            <person name="Castanera R."/>
            <person name="Culley D.E."/>
            <person name="Daum C."/>
            <person name="Ezra D."/>
            <person name="Gonzalez J.B."/>
            <person name="Henrissat B."/>
            <person name="Kuo A."/>
            <person name="Liang C."/>
            <person name="Lipzen A."/>
            <person name="Lutzoni F."/>
            <person name="Magnuson J."/>
            <person name="Mondo S."/>
            <person name="Nolan M."/>
            <person name="Ohm R."/>
            <person name="Pangilinan J."/>
            <person name="Park H.-J."/>
            <person name="Ramirez L."/>
            <person name="Alfaro M."/>
            <person name="Sun H."/>
            <person name="Tritt A."/>
            <person name="Yoshinaga Y."/>
            <person name="Zwiers L.-H."/>
            <person name="Turgeon B.G."/>
            <person name="Goodwin S.B."/>
            <person name="Spatafora J.W."/>
            <person name="Crous P.W."/>
            <person name="Grigoriev I.V."/>
        </authorList>
    </citation>
    <scope>NUCLEOTIDE SEQUENCE</scope>
    <source>
        <strain evidence="2">CBS 394.84</strain>
    </source>
</reference>
<dbReference type="OrthoDB" id="262547at2759"/>
<dbReference type="InterPro" id="IPR021047">
    <property type="entry name" value="Mannosyltransferase_CMT1"/>
</dbReference>
<sequence length="311" mass="35386">MEKPYTLMRRYRSYSPRRLPRSAALRILFLLFVICDSLHCISLYLRQNAALNLEPPPRNAKRIYIAAQHWNTARLLRSDWNAAVSALVQELGIENVFVSIYESGSYDDTKDALRELDFTLEGLQVKRSIVLSNISHAEEIARQPTEHGWIKTLDGETRLRRIPFLATARNEVFKPLERLTAAGEHFDMILFLNDIVFSSEDVLRLLDTNGGDYAAACAMDFSKPPYFYDTFAVRDSSGHEALMQTWPYFRSYASRYAAERFLPVPVASCWNGMGTFLPLLCPLSPSLTRPFASEASQTHSRHPTSRPQSAA</sequence>
<proteinExistence type="predicted"/>
<accession>A0A9P4GAD9</accession>
<organism evidence="2 3">
    <name type="scientific">Cucurbitaria berberidis CBS 394.84</name>
    <dbReference type="NCBI Taxonomy" id="1168544"/>
    <lineage>
        <taxon>Eukaryota</taxon>
        <taxon>Fungi</taxon>
        <taxon>Dikarya</taxon>
        <taxon>Ascomycota</taxon>
        <taxon>Pezizomycotina</taxon>
        <taxon>Dothideomycetes</taxon>
        <taxon>Pleosporomycetidae</taxon>
        <taxon>Pleosporales</taxon>
        <taxon>Pleosporineae</taxon>
        <taxon>Cucurbitariaceae</taxon>
        <taxon>Cucurbitaria</taxon>
    </lineage>
</organism>
<evidence type="ECO:0000256" key="1">
    <source>
        <dbReference type="SAM" id="MobiDB-lite"/>
    </source>
</evidence>
<keyword evidence="3" id="KW-1185">Reference proteome</keyword>
<feature type="region of interest" description="Disordered" evidence="1">
    <location>
        <begin position="292"/>
        <end position="311"/>
    </location>
</feature>
<evidence type="ECO:0000313" key="2">
    <source>
        <dbReference type="EMBL" id="KAF1841796.1"/>
    </source>
</evidence>
<dbReference type="Proteomes" id="UP000800039">
    <property type="component" value="Unassembled WGS sequence"/>
</dbReference>
<comment type="caution">
    <text evidence="2">The sequence shown here is derived from an EMBL/GenBank/DDBJ whole genome shotgun (WGS) entry which is preliminary data.</text>
</comment>
<dbReference type="Pfam" id="PF11735">
    <property type="entry name" value="CAP59_mtransfer"/>
    <property type="match status" value="1"/>
</dbReference>
<gene>
    <name evidence="2" type="ORF">K460DRAFT_369811</name>
</gene>